<evidence type="ECO:0000313" key="2">
    <source>
        <dbReference type="EMBL" id="MBB5980052.1"/>
    </source>
</evidence>
<protein>
    <recommendedName>
        <fullName evidence="1">SnoaL-like domain-containing protein</fullName>
    </recommendedName>
</protein>
<dbReference type="SUPFAM" id="SSF54427">
    <property type="entry name" value="NTF2-like"/>
    <property type="match status" value="1"/>
</dbReference>
<comment type="caution">
    <text evidence="2">The sequence shown here is derived from an EMBL/GenBank/DDBJ whole genome shotgun (WGS) entry which is preliminary data.</text>
</comment>
<reference evidence="2 3" key="1">
    <citation type="submission" date="2020-08" db="EMBL/GenBank/DDBJ databases">
        <title>Sequencing the genomes of 1000 actinobacteria strains.</title>
        <authorList>
            <person name="Klenk H.-P."/>
        </authorList>
    </citation>
    <scope>NUCLEOTIDE SEQUENCE [LARGE SCALE GENOMIC DNA]</scope>
    <source>
        <strain evidence="2 3">DSM 17294</strain>
    </source>
</reference>
<dbReference type="Proteomes" id="UP000558997">
    <property type="component" value="Unassembled WGS sequence"/>
</dbReference>
<feature type="domain" description="SnoaL-like" evidence="1">
    <location>
        <begin position="20"/>
        <end position="109"/>
    </location>
</feature>
<proteinExistence type="predicted"/>
<gene>
    <name evidence="2" type="ORF">HDA44_003393</name>
</gene>
<organism evidence="2 3">
    <name type="scientific">Kribbella solani</name>
    <dbReference type="NCBI Taxonomy" id="236067"/>
    <lineage>
        <taxon>Bacteria</taxon>
        <taxon>Bacillati</taxon>
        <taxon>Actinomycetota</taxon>
        <taxon>Actinomycetes</taxon>
        <taxon>Propionibacteriales</taxon>
        <taxon>Kribbellaceae</taxon>
        <taxon>Kribbella</taxon>
    </lineage>
</organism>
<keyword evidence="3" id="KW-1185">Reference proteome</keyword>
<name>A0A841DNC6_9ACTN</name>
<dbReference type="RefSeq" id="WP_184835486.1">
    <property type="nucleotide sequence ID" value="NZ_BAAAVN010000007.1"/>
</dbReference>
<sequence>MTAPELIEAATRFVAEAQRMTNERDADGIRQVFAPDARWDATLDGLIIHADGIDEICRGWATMCRFMAKRGLYVEKTLVAVDGSTIVNEWRGVIAGRAGARGIEVWRRNGLGLVTDQRLYGFLDARPDSSLVQNLRMLVAHPRTALAFAASRHC</sequence>
<dbReference type="Gene3D" id="3.10.450.50">
    <property type="match status" value="1"/>
</dbReference>
<dbReference type="InterPro" id="IPR032710">
    <property type="entry name" value="NTF2-like_dom_sf"/>
</dbReference>
<dbReference type="InterPro" id="IPR037401">
    <property type="entry name" value="SnoaL-like"/>
</dbReference>
<dbReference type="Pfam" id="PF12680">
    <property type="entry name" value="SnoaL_2"/>
    <property type="match status" value="1"/>
</dbReference>
<evidence type="ECO:0000313" key="3">
    <source>
        <dbReference type="Proteomes" id="UP000558997"/>
    </source>
</evidence>
<dbReference type="AlphaFoldDB" id="A0A841DNC6"/>
<accession>A0A841DNC6</accession>
<evidence type="ECO:0000259" key="1">
    <source>
        <dbReference type="Pfam" id="PF12680"/>
    </source>
</evidence>
<dbReference type="EMBL" id="JACHNF010000001">
    <property type="protein sequence ID" value="MBB5980052.1"/>
    <property type="molecule type" value="Genomic_DNA"/>
</dbReference>